<dbReference type="OrthoDB" id="681366at2759"/>
<evidence type="ECO:0000259" key="1">
    <source>
        <dbReference type="Pfam" id="PF03101"/>
    </source>
</evidence>
<dbReference type="PANTHER" id="PTHR46328:SF40">
    <property type="entry name" value="FAR1 DOMAIN-CONTAINING PROTEIN"/>
    <property type="match status" value="1"/>
</dbReference>
<dbReference type="InParanoid" id="I1IJT9"/>
<dbReference type="Pfam" id="PF03101">
    <property type="entry name" value="FAR1"/>
    <property type="match status" value="1"/>
</dbReference>
<feature type="domain" description="FAR1" evidence="1">
    <location>
        <begin position="25"/>
        <end position="80"/>
    </location>
</feature>
<reference evidence="3" key="3">
    <citation type="submission" date="2018-08" db="UniProtKB">
        <authorList>
            <consortium name="EnsemblPlants"/>
        </authorList>
    </citation>
    <scope>IDENTIFICATION</scope>
    <source>
        <strain evidence="3">cv. Bd21</strain>
    </source>
</reference>
<proteinExistence type="predicted"/>
<dbReference type="InterPro" id="IPR004330">
    <property type="entry name" value="FAR1_DNA_bnd_dom"/>
</dbReference>
<name>I1IJT9_BRADI</name>
<reference evidence="2" key="2">
    <citation type="submission" date="2017-06" db="EMBL/GenBank/DDBJ databases">
        <title>WGS assembly of Brachypodium distachyon.</title>
        <authorList>
            <consortium name="The International Brachypodium Initiative"/>
            <person name="Lucas S."/>
            <person name="Harmon-Smith M."/>
            <person name="Lail K."/>
            <person name="Tice H."/>
            <person name="Grimwood J."/>
            <person name="Bruce D."/>
            <person name="Barry K."/>
            <person name="Shu S."/>
            <person name="Lindquist E."/>
            <person name="Wang M."/>
            <person name="Pitluck S."/>
            <person name="Vogel J.P."/>
            <person name="Garvin D.F."/>
            <person name="Mockler T.C."/>
            <person name="Schmutz J."/>
            <person name="Rokhsar D."/>
            <person name="Bevan M.W."/>
        </authorList>
    </citation>
    <scope>NUCLEOTIDE SEQUENCE</scope>
    <source>
        <strain evidence="2">Bd21</strain>
    </source>
</reference>
<dbReference type="EMBL" id="CM000883">
    <property type="protein sequence ID" value="KQJ87522.1"/>
    <property type="molecule type" value="Genomic_DNA"/>
</dbReference>
<dbReference type="Gramene" id="KQJ87522">
    <property type="protein sequence ID" value="KQJ87522"/>
    <property type="gene ID" value="BRADI_4g11630v3"/>
</dbReference>
<dbReference type="Proteomes" id="UP000008810">
    <property type="component" value="Chromosome 4"/>
</dbReference>
<accession>I1IJT9</accession>
<organism evidence="2">
    <name type="scientific">Brachypodium distachyon</name>
    <name type="common">Purple false brome</name>
    <name type="synonym">Trachynia distachya</name>
    <dbReference type="NCBI Taxonomy" id="15368"/>
    <lineage>
        <taxon>Eukaryota</taxon>
        <taxon>Viridiplantae</taxon>
        <taxon>Streptophyta</taxon>
        <taxon>Embryophyta</taxon>
        <taxon>Tracheophyta</taxon>
        <taxon>Spermatophyta</taxon>
        <taxon>Magnoliopsida</taxon>
        <taxon>Liliopsida</taxon>
        <taxon>Poales</taxon>
        <taxon>Poaceae</taxon>
        <taxon>BOP clade</taxon>
        <taxon>Pooideae</taxon>
        <taxon>Stipodae</taxon>
        <taxon>Brachypodieae</taxon>
        <taxon>Brachypodium</taxon>
    </lineage>
</organism>
<dbReference type="FunCoup" id="I1IJT9">
    <property type="interactions" value="1"/>
</dbReference>
<dbReference type="AlphaFoldDB" id="I1IJT9"/>
<sequence length="94" mass="11437">MVDESIDEYLDIVERTFGNEDDGFEFYNSYALEKGFSVRISYVEWDEANEEKILRKFVCSREGSREKHMKREDRKWRKMNYAAYMTRVEVDEIL</sequence>
<keyword evidence="4" id="KW-1185">Reference proteome</keyword>
<evidence type="ECO:0000313" key="3">
    <source>
        <dbReference type="EnsemblPlants" id="KQJ87522"/>
    </source>
</evidence>
<evidence type="ECO:0000313" key="4">
    <source>
        <dbReference type="Proteomes" id="UP000008810"/>
    </source>
</evidence>
<reference evidence="2 3" key="1">
    <citation type="journal article" date="2010" name="Nature">
        <title>Genome sequencing and analysis of the model grass Brachypodium distachyon.</title>
        <authorList>
            <consortium name="International Brachypodium Initiative"/>
        </authorList>
    </citation>
    <scope>NUCLEOTIDE SEQUENCE [LARGE SCALE GENOMIC DNA]</scope>
    <source>
        <strain evidence="2 3">Bd21</strain>
    </source>
</reference>
<dbReference type="EnsemblPlants" id="KQJ87522">
    <property type="protein sequence ID" value="KQJ87522"/>
    <property type="gene ID" value="BRADI_4g11630v3"/>
</dbReference>
<gene>
    <name evidence="2" type="ORF">BRADI_4g11630v3</name>
</gene>
<dbReference type="HOGENOM" id="CLU_188821_0_0_1"/>
<dbReference type="PANTHER" id="PTHR46328">
    <property type="entry name" value="FAR-RED IMPAIRED RESPONSIVE (FAR1) FAMILY PROTEIN-RELATED"/>
    <property type="match status" value="1"/>
</dbReference>
<evidence type="ECO:0000313" key="2">
    <source>
        <dbReference type="EMBL" id="KQJ87522.1"/>
    </source>
</evidence>
<protein>
    <recommendedName>
        <fullName evidence="1">FAR1 domain-containing protein</fullName>
    </recommendedName>
</protein>